<organism evidence="3 4">
    <name type="scientific">Porites evermanni</name>
    <dbReference type="NCBI Taxonomy" id="104178"/>
    <lineage>
        <taxon>Eukaryota</taxon>
        <taxon>Metazoa</taxon>
        <taxon>Cnidaria</taxon>
        <taxon>Anthozoa</taxon>
        <taxon>Hexacorallia</taxon>
        <taxon>Scleractinia</taxon>
        <taxon>Fungiina</taxon>
        <taxon>Poritidae</taxon>
        <taxon>Porites</taxon>
    </lineage>
</organism>
<evidence type="ECO:0000313" key="3">
    <source>
        <dbReference type="EMBL" id="CAH3180064.1"/>
    </source>
</evidence>
<gene>
    <name evidence="3" type="ORF">PEVE_00012696</name>
</gene>
<feature type="compositionally biased region" description="Polar residues" evidence="2">
    <location>
        <begin position="9"/>
        <end position="29"/>
    </location>
</feature>
<proteinExistence type="predicted"/>
<comment type="caution">
    <text evidence="3">The sequence shown here is derived from an EMBL/GenBank/DDBJ whole genome shotgun (WGS) entry which is preliminary data.</text>
</comment>
<dbReference type="Proteomes" id="UP001159427">
    <property type="component" value="Unassembled WGS sequence"/>
</dbReference>
<accession>A0ABN8RKY5</accession>
<feature type="compositionally biased region" description="Polar residues" evidence="2">
    <location>
        <begin position="76"/>
        <end position="107"/>
    </location>
</feature>
<evidence type="ECO:0000256" key="2">
    <source>
        <dbReference type="SAM" id="MobiDB-lite"/>
    </source>
</evidence>
<protein>
    <submittedName>
        <fullName evidence="3">Uncharacterized protein</fullName>
    </submittedName>
</protein>
<feature type="region of interest" description="Disordered" evidence="2">
    <location>
        <begin position="1"/>
        <end position="111"/>
    </location>
</feature>
<name>A0ABN8RKY5_9CNID</name>
<reference evidence="3 4" key="1">
    <citation type="submission" date="2022-05" db="EMBL/GenBank/DDBJ databases">
        <authorList>
            <consortium name="Genoscope - CEA"/>
            <person name="William W."/>
        </authorList>
    </citation>
    <scope>NUCLEOTIDE SEQUENCE [LARGE SCALE GENOMIC DNA]</scope>
</reference>
<keyword evidence="4" id="KW-1185">Reference proteome</keyword>
<sequence length="189" mass="21237">MALKPEDACSSSEFQLDFGTNMSFQQAAGNRSPPEPRKRTAQHDNKGHPRNGEAFIQPGPPKKHKGMHSTHLPGQERNQNNTMSPSAQTGSHTEQGGSFMHQDNSHLGGSDDKARLESVLRDLGQDMKMIYLKWAQPFAEGEAFEGFCPARLDELLKEALRLEQHLKNQKERLRERLTLITRTLQAPVL</sequence>
<evidence type="ECO:0000256" key="1">
    <source>
        <dbReference type="SAM" id="Coils"/>
    </source>
</evidence>
<dbReference type="EMBL" id="CALNXI010001939">
    <property type="protein sequence ID" value="CAH3180064.1"/>
    <property type="molecule type" value="Genomic_DNA"/>
</dbReference>
<evidence type="ECO:0000313" key="4">
    <source>
        <dbReference type="Proteomes" id="UP001159427"/>
    </source>
</evidence>
<feature type="compositionally biased region" description="Basic and acidic residues" evidence="2">
    <location>
        <begin position="34"/>
        <end position="51"/>
    </location>
</feature>
<feature type="coiled-coil region" evidence="1">
    <location>
        <begin position="152"/>
        <end position="183"/>
    </location>
</feature>
<keyword evidence="1" id="KW-0175">Coiled coil</keyword>